<organism evidence="1 2">
    <name type="scientific">Photobacterium aphoticum</name>
    <dbReference type="NCBI Taxonomy" id="754436"/>
    <lineage>
        <taxon>Bacteria</taxon>
        <taxon>Pseudomonadati</taxon>
        <taxon>Pseudomonadota</taxon>
        <taxon>Gammaproteobacteria</taxon>
        <taxon>Vibrionales</taxon>
        <taxon>Vibrionaceae</taxon>
        <taxon>Photobacterium</taxon>
    </lineage>
</organism>
<accession>A0A090RBD8</accession>
<dbReference type="EMBL" id="BBMN01000005">
    <property type="protein sequence ID" value="GAL04897.1"/>
    <property type="molecule type" value="Genomic_DNA"/>
</dbReference>
<dbReference type="InterPro" id="IPR002347">
    <property type="entry name" value="SDR_fam"/>
</dbReference>
<dbReference type="Pfam" id="PF00106">
    <property type="entry name" value="adh_short"/>
    <property type="match status" value="1"/>
</dbReference>
<dbReference type="AlphaFoldDB" id="A0A090RBD8"/>
<sequence length="191" mass="20922">MHWYQVDITQEADIAALASALPPLSLLINAAGLLHHPEQGPEKSITAFDPQFFADNVNTNTLSTLLLAKHFMPHLKASPRSHFIAFSARIGSIEDNKVGGWISYRCAKAALNMALKTISIEWRFKLPHCCVLAFHPGTTDTALSAPFQKNVPAGKLFSPAYVAECLAQRIADTGPEDSGQFFSYDGKVIPW</sequence>
<dbReference type="InterPro" id="IPR051468">
    <property type="entry name" value="Fungal_SecMetab_SDRs"/>
</dbReference>
<proteinExistence type="predicted"/>
<dbReference type="Proteomes" id="UP000029227">
    <property type="component" value="Unassembled WGS sequence"/>
</dbReference>
<comment type="caution">
    <text evidence="1">The sequence shown here is derived from an EMBL/GenBank/DDBJ whole genome shotgun (WGS) entry which is preliminary data.</text>
</comment>
<evidence type="ECO:0000313" key="1">
    <source>
        <dbReference type="EMBL" id="GAL04897.1"/>
    </source>
</evidence>
<reference evidence="1 2" key="1">
    <citation type="journal article" date="2014" name="Genome Announc.">
        <title>Draft Genome Sequences of Two Vibrionaceae Species, Vibrio ponticus C121 and Photobacterium aphoticum C119, Isolated as Coral Reef Microbiota.</title>
        <authorList>
            <person name="Al-saari N."/>
            <person name="Meirelles P.M."/>
            <person name="Mino S."/>
            <person name="Suda W."/>
            <person name="Oshima K."/>
            <person name="Hattori M."/>
            <person name="Ohkuma M."/>
            <person name="Thompson F.L."/>
            <person name="Gomez-Gil B."/>
            <person name="Sawabe T."/>
            <person name="Sawabe T."/>
        </authorList>
    </citation>
    <scope>NUCLEOTIDE SEQUENCE [LARGE SCALE GENOMIC DNA]</scope>
    <source>
        <strain evidence="1 2">JCM 19237</strain>
    </source>
</reference>
<dbReference type="PANTHER" id="PTHR43544">
    <property type="entry name" value="SHORT-CHAIN DEHYDROGENASE/REDUCTASE"/>
    <property type="match status" value="1"/>
</dbReference>
<dbReference type="eggNOG" id="COG1028">
    <property type="taxonomic scope" value="Bacteria"/>
</dbReference>
<protein>
    <submittedName>
        <fullName evidence="1">Putative C-factor</fullName>
    </submittedName>
</protein>
<name>A0A090RBD8_9GAMM</name>
<dbReference type="PANTHER" id="PTHR43544:SF12">
    <property type="entry name" value="NAD(P)-BINDING ROSSMANN-FOLD SUPERFAMILY PROTEIN"/>
    <property type="match status" value="1"/>
</dbReference>
<evidence type="ECO:0000313" key="2">
    <source>
        <dbReference type="Proteomes" id="UP000029227"/>
    </source>
</evidence>
<dbReference type="InterPro" id="IPR036291">
    <property type="entry name" value="NAD(P)-bd_dom_sf"/>
</dbReference>
<dbReference type="GO" id="GO:0005737">
    <property type="term" value="C:cytoplasm"/>
    <property type="evidence" value="ECO:0007669"/>
    <property type="project" value="TreeGrafter"/>
</dbReference>
<dbReference type="GO" id="GO:0016491">
    <property type="term" value="F:oxidoreductase activity"/>
    <property type="evidence" value="ECO:0007669"/>
    <property type="project" value="TreeGrafter"/>
</dbReference>
<dbReference type="STRING" id="754436.JCM19237_4263"/>
<gene>
    <name evidence="1" type="ORF">JCM19237_4263</name>
</gene>
<dbReference type="SUPFAM" id="SSF51735">
    <property type="entry name" value="NAD(P)-binding Rossmann-fold domains"/>
    <property type="match status" value="1"/>
</dbReference>
<dbReference type="Gene3D" id="3.40.50.720">
    <property type="entry name" value="NAD(P)-binding Rossmann-like Domain"/>
    <property type="match status" value="1"/>
</dbReference>